<dbReference type="AlphaFoldDB" id="A0A1G2HSZ4"/>
<comment type="caution">
    <text evidence="2">The sequence shown here is derived from an EMBL/GenBank/DDBJ whole genome shotgun (WGS) entry which is preliminary data.</text>
</comment>
<feature type="transmembrane region" description="Helical" evidence="1">
    <location>
        <begin position="181"/>
        <end position="200"/>
    </location>
</feature>
<keyword evidence="1" id="KW-1133">Transmembrane helix</keyword>
<feature type="transmembrane region" description="Helical" evidence="1">
    <location>
        <begin position="6"/>
        <end position="26"/>
    </location>
</feature>
<evidence type="ECO:0000256" key="1">
    <source>
        <dbReference type="SAM" id="Phobius"/>
    </source>
</evidence>
<organism evidence="2 3">
    <name type="scientific">Candidatus Staskawiczbacteria bacterium RIFCSPHIGHO2_02_FULL_33_16</name>
    <dbReference type="NCBI Taxonomy" id="1802204"/>
    <lineage>
        <taxon>Bacteria</taxon>
        <taxon>Candidatus Staskawicziibacteriota</taxon>
    </lineage>
</organism>
<keyword evidence="1" id="KW-0812">Transmembrane</keyword>
<sequence length="201" mass="22915">MKKVMAIDINVIILIITFIAITWTAIETRRIANETIRLNLKPLIFRSGQIVGWKILSLEDMKQANNLQPTLEFTNLKNTATDITGYIILDNKKYNLVFNGNVRGANLENNGVMKAIYNVKWSWLPQNGGLLATYEKNKFEISEKKNQIYLLYKDIQGNSYYSSEDENFSPLSEIIEKQISFSKIIFGLIASLGIIGLIIFV</sequence>
<dbReference type="Proteomes" id="UP000179183">
    <property type="component" value="Unassembled WGS sequence"/>
</dbReference>
<dbReference type="EMBL" id="MHOQ01000041">
    <property type="protein sequence ID" value="OGZ65654.1"/>
    <property type="molecule type" value="Genomic_DNA"/>
</dbReference>
<proteinExistence type="predicted"/>
<name>A0A1G2HSZ4_9BACT</name>
<evidence type="ECO:0000313" key="3">
    <source>
        <dbReference type="Proteomes" id="UP000179183"/>
    </source>
</evidence>
<gene>
    <name evidence="2" type="ORF">A3D34_00950</name>
</gene>
<accession>A0A1G2HSZ4</accession>
<reference evidence="2 3" key="1">
    <citation type="journal article" date="2016" name="Nat. Commun.">
        <title>Thousands of microbial genomes shed light on interconnected biogeochemical processes in an aquifer system.</title>
        <authorList>
            <person name="Anantharaman K."/>
            <person name="Brown C.T."/>
            <person name="Hug L.A."/>
            <person name="Sharon I."/>
            <person name="Castelle C.J."/>
            <person name="Probst A.J."/>
            <person name="Thomas B.C."/>
            <person name="Singh A."/>
            <person name="Wilkins M.J."/>
            <person name="Karaoz U."/>
            <person name="Brodie E.L."/>
            <person name="Williams K.H."/>
            <person name="Hubbard S.S."/>
            <person name="Banfield J.F."/>
        </authorList>
    </citation>
    <scope>NUCLEOTIDE SEQUENCE [LARGE SCALE GENOMIC DNA]</scope>
</reference>
<protein>
    <submittedName>
        <fullName evidence="2">Uncharacterized protein</fullName>
    </submittedName>
</protein>
<evidence type="ECO:0000313" key="2">
    <source>
        <dbReference type="EMBL" id="OGZ65654.1"/>
    </source>
</evidence>
<keyword evidence="1" id="KW-0472">Membrane</keyword>